<proteinExistence type="inferred from homology"/>
<dbReference type="PANTHER" id="PTHR30615">
    <property type="entry name" value="UNCHARACTERIZED PROTEIN YJBQ-RELATED"/>
    <property type="match status" value="1"/>
</dbReference>
<evidence type="ECO:0000313" key="2">
    <source>
        <dbReference type="EMBL" id="HGB36075.1"/>
    </source>
</evidence>
<reference evidence="2" key="1">
    <citation type="journal article" date="2020" name="mSystems">
        <title>Genome- and Community-Level Interaction Insights into Carbon Utilization and Element Cycling Functions of Hydrothermarchaeota in Hydrothermal Sediment.</title>
        <authorList>
            <person name="Zhou Z."/>
            <person name="Liu Y."/>
            <person name="Xu W."/>
            <person name="Pan J."/>
            <person name="Luo Z.H."/>
            <person name="Li M."/>
        </authorList>
    </citation>
    <scope>NUCLEOTIDE SEQUENCE [LARGE SCALE GENOMIC DNA]</scope>
    <source>
        <strain evidence="2">SpSt-754</strain>
    </source>
</reference>
<accession>A0A7V3KNV0</accession>
<dbReference type="InterPro" id="IPR035917">
    <property type="entry name" value="YjbQ-like_sf"/>
</dbReference>
<dbReference type="SUPFAM" id="SSF111038">
    <property type="entry name" value="YjbQ-like"/>
    <property type="match status" value="1"/>
</dbReference>
<dbReference type="EMBL" id="DTGD01000152">
    <property type="protein sequence ID" value="HGB36075.1"/>
    <property type="molecule type" value="Genomic_DNA"/>
</dbReference>
<dbReference type="InterPro" id="IPR001602">
    <property type="entry name" value="UPF0047_YjbQ-like"/>
</dbReference>
<name>A0A7V3KNV0_UNCW3</name>
<dbReference type="Pfam" id="PF01894">
    <property type="entry name" value="YjbQ"/>
    <property type="match status" value="1"/>
</dbReference>
<dbReference type="AlphaFoldDB" id="A0A7V3KNV0"/>
<organism evidence="2">
    <name type="scientific">candidate division WOR-3 bacterium</name>
    <dbReference type="NCBI Taxonomy" id="2052148"/>
    <lineage>
        <taxon>Bacteria</taxon>
        <taxon>Bacteria division WOR-3</taxon>
    </lineage>
</organism>
<protein>
    <submittedName>
        <fullName evidence="2">YjbQ family protein</fullName>
    </submittedName>
</protein>
<dbReference type="NCBIfam" id="TIGR00149">
    <property type="entry name" value="TIGR00149_YjbQ"/>
    <property type="match status" value="1"/>
</dbReference>
<dbReference type="PIRSF" id="PIRSF004681">
    <property type="entry name" value="UCP004681"/>
    <property type="match status" value="1"/>
</dbReference>
<comment type="similarity">
    <text evidence="1">Belongs to the UPF0047 family.</text>
</comment>
<dbReference type="PANTHER" id="PTHR30615:SF8">
    <property type="entry name" value="UPF0047 PROTEIN C4A8.02C"/>
    <property type="match status" value="1"/>
</dbReference>
<sequence length="135" mass="14914">MVSKTFEIIVKSSRRKEFIEITSQIEKVIRESNVSSGIAVLFVPHTTAGITINEHTDPSVKTDIEDHLSLLVPENKHYKHLEGNADAHIKSVLVGNSLTLPVDGGKPVLGTWQGIFFAEFDGPRTRKVLVKILGE</sequence>
<dbReference type="PROSITE" id="PS01314">
    <property type="entry name" value="UPF0047"/>
    <property type="match status" value="1"/>
</dbReference>
<dbReference type="Gene3D" id="2.60.120.460">
    <property type="entry name" value="YjbQ-like"/>
    <property type="match status" value="1"/>
</dbReference>
<comment type="caution">
    <text evidence="2">The sequence shown here is derived from an EMBL/GenBank/DDBJ whole genome shotgun (WGS) entry which is preliminary data.</text>
</comment>
<gene>
    <name evidence="2" type="ORF">ENV38_04145</name>
</gene>
<evidence type="ECO:0000256" key="1">
    <source>
        <dbReference type="ARBA" id="ARBA00005534"/>
    </source>
</evidence>